<proteinExistence type="predicted"/>
<evidence type="ECO:0000259" key="3">
    <source>
        <dbReference type="Pfam" id="PF00483"/>
    </source>
</evidence>
<sequence>MRAIILAAGLGTRLRPMTDNTPKALIKVKDKPLVEYQIEFLKEKGIDEIIVVVGYLHEQFDYLKEKYNVELVFNDKYAEYNNFYSLYLVKEKLADSYVIDADNYLFKNMFRADIDLSTYFSVYREDCENEWFLIYGDDYKVQDIIVDSKAGRILSGVSFWDEKTAEKIVGFIDKAYESNEFMNLYWDNMVKDNIEKLDVYVEELEANSIYEIDSVKDYKKLEEILKEECEK</sequence>
<dbReference type="Gene3D" id="3.90.550.10">
    <property type="entry name" value="Spore Coat Polysaccharide Biosynthesis Protein SpsA, Chain A"/>
    <property type="match status" value="1"/>
</dbReference>
<dbReference type="EMBL" id="JAQMFS010000010">
    <property type="protein sequence ID" value="MDB6185273.1"/>
    <property type="molecule type" value="Genomic_DNA"/>
</dbReference>
<dbReference type="Pfam" id="PF00483">
    <property type="entry name" value="NTP_transferase"/>
    <property type="match status" value="1"/>
</dbReference>
<evidence type="ECO:0000313" key="5">
    <source>
        <dbReference type="Proteomes" id="UP001212217"/>
    </source>
</evidence>
<protein>
    <submittedName>
        <fullName evidence="4">NTP transferase domain-containing protein</fullName>
    </submittedName>
</protein>
<dbReference type="InterPro" id="IPR029044">
    <property type="entry name" value="Nucleotide-diphossugar_trans"/>
</dbReference>
<evidence type="ECO:0000313" key="4">
    <source>
        <dbReference type="EMBL" id="MDB6185273.1"/>
    </source>
</evidence>
<dbReference type="PANTHER" id="PTHR43584:SF5">
    <property type="entry name" value="PROTEIN LICC"/>
    <property type="match status" value="1"/>
</dbReference>
<keyword evidence="2" id="KW-0548">Nucleotidyltransferase</keyword>
<dbReference type="SUPFAM" id="SSF53448">
    <property type="entry name" value="Nucleotide-diphospho-sugar transferases"/>
    <property type="match status" value="1"/>
</dbReference>
<dbReference type="AlphaFoldDB" id="A0AAW6B101"/>
<feature type="domain" description="Nucleotidyl transferase" evidence="3">
    <location>
        <begin position="3"/>
        <end position="107"/>
    </location>
</feature>
<accession>A0AAW6B101</accession>
<dbReference type="Proteomes" id="UP001212217">
    <property type="component" value="Unassembled WGS sequence"/>
</dbReference>
<dbReference type="InterPro" id="IPR017189">
    <property type="entry name" value="CTP-phospocholine_CTT"/>
</dbReference>
<dbReference type="PIRSF" id="PIRSF037382">
    <property type="entry name" value="CCT_LicC"/>
    <property type="match status" value="1"/>
</dbReference>
<dbReference type="GO" id="GO:0016779">
    <property type="term" value="F:nucleotidyltransferase activity"/>
    <property type="evidence" value="ECO:0007669"/>
    <property type="project" value="UniProtKB-KW"/>
</dbReference>
<name>A0AAW6B101_9BACL</name>
<dbReference type="RefSeq" id="WP_271986734.1">
    <property type="nucleotide sequence ID" value="NZ_JAQMFS010000010.1"/>
</dbReference>
<gene>
    <name evidence="4" type="ORF">PNO30_00555</name>
</gene>
<reference evidence="4" key="1">
    <citation type="submission" date="2023-08" db="EMBL/GenBank/DDBJ databases">
        <title>Dental plaque isolates bound by oral lectin ZG16B.</title>
        <authorList>
            <person name="Ghosh S."/>
        </authorList>
    </citation>
    <scope>NUCLEOTIDE SEQUENCE</scope>
    <source>
        <strain evidence="4">DP3_5B</strain>
    </source>
</reference>
<evidence type="ECO:0000256" key="1">
    <source>
        <dbReference type="ARBA" id="ARBA00022679"/>
    </source>
</evidence>
<evidence type="ECO:0000256" key="2">
    <source>
        <dbReference type="ARBA" id="ARBA00022695"/>
    </source>
</evidence>
<dbReference type="InterPro" id="IPR050065">
    <property type="entry name" value="GlmU-like"/>
</dbReference>
<dbReference type="InterPro" id="IPR005835">
    <property type="entry name" value="NTP_transferase_dom"/>
</dbReference>
<organism evidence="4 5">
    <name type="scientific">Gemella haemolysans</name>
    <dbReference type="NCBI Taxonomy" id="1379"/>
    <lineage>
        <taxon>Bacteria</taxon>
        <taxon>Bacillati</taxon>
        <taxon>Bacillota</taxon>
        <taxon>Bacilli</taxon>
        <taxon>Bacillales</taxon>
        <taxon>Gemellaceae</taxon>
        <taxon>Gemella</taxon>
    </lineage>
</organism>
<keyword evidence="1 4" id="KW-0808">Transferase</keyword>
<dbReference type="PANTHER" id="PTHR43584">
    <property type="entry name" value="NUCLEOTIDYL TRANSFERASE"/>
    <property type="match status" value="1"/>
</dbReference>
<comment type="caution">
    <text evidence="4">The sequence shown here is derived from an EMBL/GenBank/DDBJ whole genome shotgun (WGS) entry which is preliminary data.</text>
</comment>
<dbReference type="CDD" id="cd02523">
    <property type="entry name" value="PC_cytidylyltransferase"/>
    <property type="match status" value="1"/>
</dbReference>